<dbReference type="PRINTS" id="PR01217">
    <property type="entry name" value="PRICHEXTENSN"/>
</dbReference>
<evidence type="ECO:0000313" key="3">
    <source>
        <dbReference type="EMBL" id="BAC00813.1"/>
    </source>
</evidence>
<evidence type="ECO:0000256" key="2">
    <source>
        <dbReference type="SAM" id="SignalP"/>
    </source>
</evidence>
<evidence type="ECO:0000256" key="1">
    <source>
        <dbReference type="SAM" id="MobiDB-lite"/>
    </source>
</evidence>
<feature type="region of interest" description="Disordered" evidence="1">
    <location>
        <begin position="60"/>
        <end position="114"/>
    </location>
</feature>
<dbReference type="AlphaFoldDB" id="Q8MY67"/>
<feature type="compositionally biased region" description="Polar residues" evidence="1">
    <location>
        <begin position="60"/>
        <end position="84"/>
    </location>
</feature>
<sequence length="307" mass="34456">MKITKVIRTVSVLLFLEVHLVAAHVKTLQVLRKECNNGELEGCQQKEETNDRTRLTQTNVQNSQILPSEPYQSQNNHKYKSQTVPPGPSRPEVIDLNRPEIVPPEPKPSRPGVIDLNKPVLYQPGHDHQHKPQILPPGPSRPEVVDLNRPEIVPPEPKPSRPGVIDLNKPVLYKPGHDHQHKPQILPPGPSRPEVIDLNIPEIVPPEPKPSRPGVIDLNKPVLYKPGHDHQHKPQILPPGPSRPEVIDLNRPEIVPPEPKPSRPGVIDLNKPVLYQPGHDHAPHTTSSLYRTIITMHHTPPALYTEQ</sequence>
<accession>Q8MY67</accession>
<proteinExistence type="evidence at transcript level"/>
<protein>
    <submittedName>
        <fullName evidence="3">Surface antigen-2</fullName>
    </submittedName>
</protein>
<organism evidence="3">
    <name type="scientific">Tachypleus tridentatus</name>
    <name type="common">Japanese horseshoe crab</name>
    <dbReference type="NCBI Taxonomy" id="6853"/>
    <lineage>
        <taxon>Eukaryota</taxon>
        <taxon>Metazoa</taxon>
        <taxon>Ecdysozoa</taxon>
        <taxon>Arthropoda</taxon>
        <taxon>Chelicerata</taxon>
        <taxon>Merostomata</taxon>
        <taxon>Xiphosura</taxon>
        <taxon>Limulidae</taxon>
        <taxon>Tachypleus</taxon>
    </lineage>
</organism>
<dbReference type="EMBL" id="AB076186">
    <property type="protein sequence ID" value="BAC00813.1"/>
    <property type="molecule type" value="mRNA"/>
</dbReference>
<name>Q8MY67_TACTR</name>
<reference evidence="3" key="1">
    <citation type="journal article" date="2002" name="J. Biol. Chem.">
        <title>Proline-rich cell surface antigens of horseshoe crab hemocytes are substrates for protein cross-linking with a clotting protein coagulin.</title>
        <authorList>
            <person name="Osaki T."/>
            <person name="Okino N."/>
            <person name="Tokunaga F."/>
            <person name="Iwanaga S."/>
            <person name="Kawabata S."/>
        </authorList>
    </citation>
    <scope>NUCLEOTIDE SEQUENCE</scope>
</reference>
<keyword evidence="2" id="KW-0732">Signal</keyword>
<feature type="signal peptide" evidence="2">
    <location>
        <begin position="1"/>
        <end position="23"/>
    </location>
</feature>
<feature type="chain" id="PRO_5004312817" evidence="2">
    <location>
        <begin position="24"/>
        <end position="307"/>
    </location>
</feature>
<gene>
    <name evidence="3" type="primary">sa-2</name>
</gene>